<evidence type="ECO:0000313" key="3">
    <source>
        <dbReference type="Proteomes" id="UP001148838"/>
    </source>
</evidence>
<dbReference type="PANTHER" id="PTHR47326:SF1">
    <property type="entry name" value="HTH PSQ-TYPE DOMAIN-CONTAINING PROTEIN"/>
    <property type="match status" value="1"/>
</dbReference>
<sequence>MVLIVTYYKLQLIDFNGHEKLSMPKRTFTPQLARFPVNENTLFQQDGATSHTARISMDAVNALFPGRVISRKRDIAWPPRSPDFTTSCFPEATEPDLPRDFLSGFTPLAFEDPLHRKAAGLSASSPESGLPPPPVPPFRSTATPP</sequence>
<dbReference type="Proteomes" id="UP001148838">
    <property type="component" value="Unassembled WGS sequence"/>
</dbReference>
<feature type="compositionally biased region" description="Low complexity" evidence="1">
    <location>
        <begin position="119"/>
        <end position="128"/>
    </location>
</feature>
<feature type="region of interest" description="Disordered" evidence="1">
    <location>
        <begin position="116"/>
        <end position="145"/>
    </location>
</feature>
<protein>
    <recommendedName>
        <fullName evidence="4">Histone-lysine N-methyltransferase SETMAR</fullName>
    </recommendedName>
</protein>
<proteinExistence type="predicted"/>
<feature type="compositionally biased region" description="Pro residues" evidence="1">
    <location>
        <begin position="129"/>
        <end position="145"/>
    </location>
</feature>
<dbReference type="EMBL" id="JAJSOF020000041">
    <property type="protein sequence ID" value="KAJ4425770.1"/>
    <property type="molecule type" value="Genomic_DNA"/>
</dbReference>
<reference evidence="2 3" key="1">
    <citation type="journal article" date="2022" name="Allergy">
        <title>Genome assembly and annotation of Periplaneta americana reveal a comprehensive cockroach allergen profile.</title>
        <authorList>
            <person name="Wang L."/>
            <person name="Xiong Q."/>
            <person name="Saelim N."/>
            <person name="Wang L."/>
            <person name="Nong W."/>
            <person name="Wan A.T."/>
            <person name="Shi M."/>
            <person name="Liu X."/>
            <person name="Cao Q."/>
            <person name="Hui J.H.L."/>
            <person name="Sookrung N."/>
            <person name="Leung T.F."/>
            <person name="Tungtrongchitr A."/>
            <person name="Tsui S.K.W."/>
        </authorList>
    </citation>
    <scope>NUCLEOTIDE SEQUENCE [LARGE SCALE GENOMIC DNA]</scope>
    <source>
        <strain evidence="2">PWHHKU_190912</strain>
    </source>
</reference>
<dbReference type="PANTHER" id="PTHR47326">
    <property type="entry name" value="TRANSPOSABLE ELEMENT TC3 TRANSPOSASE-LIKE PROTEIN"/>
    <property type="match status" value="1"/>
</dbReference>
<evidence type="ECO:0008006" key="4">
    <source>
        <dbReference type="Google" id="ProtNLM"/>
    </source>
</evidence>
<evidence type="ECO:0000313" key="2">
    <source>
        <dbReference type="EMBL" id="KAJ4425770.1"/>
    </source>
</evidence>
<name>A0ABQ8RVR4_PERAM</name>
<keyword evidence="3" id="KW-1185">Reference proteome</keyword>
<accession>A0ABQ8RVR4</accession>
<dbReference type="Gene3D" id="3.30.420.10">
    <property type="entry name" value="Ribonuclease H-like superfamily/Ribonuclease H"/>
    <property type="match status" value="1"/>
</dbReference>
<evidence type="ECO:0000256" key="1">
    <source>
        <dbReference type="SAM" id="MobiDB-lite"/>
    </source>
</evidence>
<dbReference type="InterPro" id="IPR036397">
    <property type="entry name" value="RNaseH_sf"/>
</dbReference>
<organism evidence="2 3">
    <name type="scientific">Periplaneta americana</name>
    <name type="common">American cockroach</name>
    <name type="synonym">Blatta americana</name>
    <dbReference type="NCBI Taxonomy" id="6978"/>
    <lineage>
        <taxon>Eukaryota</taxon>
        <taxon>Metazoa</taxon>
        <taxon>Ecdysozoa</taxon>
        <taxon>Arthropoda</taxon>
        <taxon>Hexapoda</taxon>
        <taxon>Insecta</taxon>
        <taxon>Pterygota</taxon>
        <taxon>Neoptera</taxon>
        <taxon>Polyneoptera</taxon>
        <taxon>Dictyoptera</taxon>
        <taxon>Blattodea</taxon>
        <taxon>Blattoidea</taxon>
        <taxon>Blattidae</taxon>
        <taxon>Blattinae</taxon>
        <taxon>Periplaneta</taxon>
    </lineage>
</organism>
<comment type="caution">
    <text evidence="2">The sequence shown here is derived from an EMBL/GenBank/DDBJ whole genome shotgun (WGS) entry which is preliminary data.</text>
</comment>
<gene>
    <name evidence="2" type="ORF">ANN_27393</name>
</gene>